<dbReference type="Proteomes" id="UP000268093">
    <property type="component" value="Unassembled WGS sequence"/>
</dbReference>
<dbReference type="PANTHER" id="PTHR38926:SF5">
    <property type="entry name" value="F-BOX AND LEUCINE-RICH REPEAT PROTEIN 6"/>
    <property type="match status" value="1"/>
</dbReference>
<dbReference type="PANTHER" id="PTHR38926">
    <property type="entry name" value="F-BOX DOMAIN CONTAINING PROTEIN, EXPRESSED"/>
    <property type="match status" value="1"/>
</dbReference>
<protein>
    <recommendedName>
        <fullName evidence="1">F-box domain-containing protein</fullName>
    </recommendedName>
</protein>
<dbReference type="EMBL" id="RBNI01015702">
    <property type="protein sequence ID" value="RUP13471.1"/>
    <property type="molecule type" value="Genomic_DNA"/>
</dbReference>
<dbReference type="Gene3D" id="1.20.1280.50">
    <property type="match status" value="1"/>
</dbReference>
<dbReference type="InterPro" id="IPR001810">
    <property type="entry name" value="F-box_dom"/>
</dbReference>
<proteinExistence type="predicted"/>
<evidence type="ECO:0000313" key="3">
    <source>
        <dbReference type="Proteomes" id="UP000268093"/>
    </source>
</evidence>
<dbReference type="InterPro" id="IPR036047">
    <property type="entry name" value="F-box-like_dom_sf"/>
</dbReference>
<comment type="caution">
    <text evidence="2">The sequence shown here is derived from an EMBL/GenBank/DDBJ whole genome shotgun (WGS) entry which is preliminary data.</text>
</comment>
<keyword evidence="3" id="KW-1185">Reference proteome</keyword>
<gene>
    <name evidence="2" type="ORF">BC936DRAFT_139747</name>
</gene>
<name>A0A433B9B9_9FUNG</name>
<sequence>MDKEHTPSLPTELLVAIFTILMPRKFNIAQSCDILSASLVCRQWYTVVCSIVDVTERIRFLITQFRLYNLEDYGRLYNLLMESHRSGVGYERLVKSIRIHAVEISKLDDENQRLCANHIGSMIRLSPNLTELRVEVEKMQPFFSVFLRVNLSNIRRLFIRQNHVSLAVKLVQSMPFLEELDLDHTEMTSDLMNVLNTRLTTLVVRCIDLSQFHRCLVNLSNLRSINIITHMVSYGKLAEAIAKNCPGLQEFTYTIPLMPVDSRGTDSIALNHIIDKCKQLVKLNINNVPRITKKFMFYAMQNALQLHHLSISTTLSSVAADLRMNQSNLQLLILDVGLSNEELLHILTKCPHLHTMQFIQQSPANTNILRNHGFTQCYHGCWKRNHDLNWVSKSHSIPSHLLPK</sequence>
<evidence type="ECO:0000313" key="2">
    <source>
        <dbReference type="EMBL" id="RUP13471.1"/>
    </source>
</evidence>
<dbReference type="AlphaFoldDB" id="A0A433B9B9"/>
<feature type="domain" description="F-box" evidence="1">
    <location>
        <begin position="8"/>
        <end position="50"/>
    </location>
</feature>
<dbReference type="SUPFAM" id="SSF81383">
    <property type="entry name" value="F-box domain"/>
    <property type="match status" value="1"/>
</dbReference>
<dbReference type="Pfam" id="PF12937">
    <property type="entry name" value="F-box-like"/>
    <property type="match status" value="1"/>
</dbReference>
<dbReference type="SUPFAM" id="SSF52047">
    <property type="entry name" value="RNI-like"/>
    <property type="match status" value="1"/>
</dbReference>
<evidence type="ECO:0000259" key="1">
    <source>
        <dbReference type="Pfam" id="PF12937"/>
    </source>
</evidence>
<organism evidence="2 3">
    <name type="scientific">Jimgerdemannia flammicorona</name>
    <dbReference type="NCBI Taxonomy" id="994334"/>
    <lineage>
        <taxon>Eukaryota</taxon>
        <taxon>Fungi</taxon>
        <taxon>Fungi incertae sedis</taxon>
        <taxon>Mucoromycota</taxon>
        <taxon>Mucoromycotina</taxon>
        <taxon>Endogonomycetes</taxon>
        <taxon>Endogonales</taxon>
        <taxon>Endogonaceae</taxon>
        <taxon>Jimgerdemannia</taxon>
    </lineage>
</organism>
<dbReference type="Gene3D" id="3.80.10.10">
    <property type="entry name" value="Ribonuclease Inhibitor"/>
    <property type="match status" value="1"/>
</dbReference>
<accession>A0A433B9B9</accession>
<dbReference type="InterPro" id="IPR032675">
    <property type="entry name" value="LRR_dom_sf"/>
</dbReference>
<reference evidence="2 3" key="1">
    <citation type="journal article" date="2018" name="New Phytol.">
        <title>Phylogenomics of Endogonaceae and evolution of mycorrhizas within Mucoromycota.</title>
        <authorList>
            <person name="Chang Y."/>
            <person name="Desiro A."/>
            <person name="Na H."/>
            <person name="Sandor L."/>
            <person name="Lipzen A."/>
            <person name="Clum A."/>
            <person name="Barry K."/>
            <person name="Grigoriev I.V."/>
            <person name="Martin F.M."/>
            <person name="Stajich J.E."/>
            <person name="Smith M.E."/>
            <person name="Bonito G."/>
            <person name="Spatafora J.W."/>
        </authorList>
    </citation>
    <scope>NUCLEOTIDE SEQUENCE [LARGE SCALE GENOMIC DNA]</scope>
    <source>
        <strain evidence="2 3">GMNB39</strain>
    </source>
</reference>